<evidence type="ECO:0000313" key="4">
    <source>
        <dbReference type="Proteomes" id="UP001628874"/>
    </source>
</evidence>
<dbReference type="EMBL" id="JBFQGM010000006">
    <property type="protein sequence ID" value="MFL9462530.1"/>
    <property type="molecule type" value="Genomic_DNA"/>
</dbReference>
<organism evidence="3 4">
    <name type="scientific">Scytonema tolypothrichoides VB-61278_2</name>
    <dbReference type="NCBI Taxonomy" id="3232314"/>
    <lineage>
        <taxon>Bacteria</taxon>
        <taxon>Bacillati</taxon>
        <taxon>Cyanobacteriota</taxon>
        <taxon>Cyanophyceae</taxon>
        <taxon>Nostocales</taxon>
        <taxon>Scytonemataceae</taxon>
        <taxon>Scytonema</taxon>
    </lineage>
</organism>
<dbReference type="PANTHER" id="PTHR48050:SF13">
    <property type="entry name" value="STEROL 3-BETA-GLUCOSYLTRANSFERASE UGT80A2"/>
    <property type="match status" value="1"/>
</dbReference>
<dbReference type="PANTHER" id="PTHR48050">
    <property type="entry name" value="STEROL 3-BETA-GLUCOSYLTRANSFERASE"/>
    <property type="match status" value="1"/>
</dbReference>
<gene>
    <name evidence="3" type="ORF">AB0759_18105</name>
</gene>
<sequence length="430" mass="46995">MMLPDVEHNKRVLILTAGSRGDVQPYIALGCGLQQAGFEVMLATDESFASLAISHKLNFAPIHADFVNLIQTDEGKSAIAGKKSASLMRKVMPMLRQMIDDAWDSAQQYQPNAVIYHPKALAGYHIAEKLGIPGFLAFSLPGYSPTRAFANPMLGGGNYGGFFNQLSYTLFLKFVVLSYRRTIDTWRQEKLGLPPFTDELTLHGQPVPKLYGYSGYVVPVPADWDNTSFVTGYWFLETPSNWQPSADLLTFLERGSAPIYVGFGSMVSQDSAKTTRLVIDAVQKSGQRAILATGIGGLSPSEVPDSIHILESAPHDWLFPHCLAVVHHGGAGTTGAGLWAGKPTVICPFFGDQPFWGKRVFELGVGPRPIPQKKLTVDKLAQAIEVVTSDENMRQQARELGKKIQAENGVMQAVAIIREQLAIRGSYSVD</sequence>
<evidence type="ECO:0000259" key="1">
    <source>
        <dbReference type="Pfam" id="PF03033"/>
    </source>
</evidence>
<comment type="caution">
    <text evidence="3">The sequence shown here is derived from an EMBL/GenBank/DDBJ whole genome shotgun (WGS) entry which is preliminary data.</text>
</comment>
<dbReference type="InterPro" id="IPR050426">
    <property type="entry name" value="Glycosyltransferase_28"/>
</dbReference>
<protein>
    <submittedName>
        <fullName evidence="3">Glycosyltransferase</fullName>
    </submittedName>
</protein>
<dbReference type="Pfam" id="PF03033">
    <property type="entry name" value="Glyco_transf_28"/>
    <property type="match status" value="1"/>
</dbReference>
<dbReference type="InterPro" id="IPR010610">
    <property type="entry name" value="EryCIII-like_C"/>
</dbReference>
<dbReference type="CDD" id="cd03784">
    <property type="entry name" value="GT1_Gtf-like"/>
    <property type="match status" value="1"/>
</dbReference>
<feature type="domain" description="Erythromycin biosynthesis protein CIII-like C-terminal" evidence="2">
    <location>
        <begin position="301"/>
        <end position="407"/>
    </location>
</feature>
<dbReference type="Pfam" id="PF06722">
    <property type="entry name" value="EryCIII-like_C"/>
    <property type="match status" value="1"/>
</dbReference>
<reference evidence="3 4" key="1">
    <citation type="submission" date="2024-07" db="EMBL/GenBank/DDBJ databases">
        <authorList>
            <person name="Tripathy S."/>
        </authorList>
    </citation>
    <scope>NUCLEOTIDE SEQUENCE [LARGE SCALE GENOMIC DNA]</scope>
    <source>
        <strain evidence="3 4">VB-61278_2</strain>
    </source>
</reference>
<dbReference type="Gene3D" id="3.40.50.2000">
    <property type="entry name" value="Glycogen Phosphorylase B"/>
    <property type="match status" value="2"/>
</dbReference>
<dbReference type="InterPro" id="IPR002213">
    <property type="entry name" value="UDP_glucos_trans"/>
</dbReference>
<dbReference type="InterPro" id="IPR004276">
    <property type="entry name" value="GlycoTrans_28_N"/>
</dbReference>
<dbReference type="Proteomes" id="UP001628874">
    <property type="component" value="Unassembled WGS sequence"/>
</dbReference>
<accession>A0ABW8WNW3</accession>
<dbReference type="SUPFAM" id="SSF53756">
    <property type="entry name" value="UDP-Glycosyltransferase/glycogen phosphorylase"/>
    <property type="match status" value="1"/>
</dbReference>
<keyword evidence="4" id="KW-1185">Reference proteome</keyword>
<evidence type="ECO:0000259" key="2">
    <source>
        <dbReference type="Pfam" id="PF06722"/>
    </source>
</evidence>
<name>A0ABW8WNW3_9CYAN</name>
<feature type="domain" description="Glycosyltransferase family 28 N-terminal" evidence="1">
    <location>
        <begin position="12"/>
        <end position="143"/>
    </location>
</feature>
<dbReference type="RefSeq" id="WP_202048577.1">
    <property type="nucleotide sequence ID" value="NZ_JBFQGM010000006.1"/>
</dbReference>
<evidence type="ECO:0000313" key="3">
    <source>
        <dbReference type="EMBL" id="MFL9462530.1"/>
    </source>
</evidence>
<proteinExistence type="predicted"/>